<dbReference type="RefSeq" id="WP_282838991.1">
    <property type="nucleotide sequence ID" value="NZ_JASCXW010000006.1"/>
</dbReference>
<evidence type="ECO:0000256" key="4">
    <source>
        <dbReference type="ARBA" id="ARBA00022605"/>
    </source>
</evidence>
<dbReference type="AlphaFoldDB" id="A0AAW6U6P0"/>
<evidence type="ECO:0000313" key="11">
    <source>
        <dbReference type="Proteomes" id="UP001431532"/>
    </source>
</evidence>
<dbReference type="EMBL" id="JASCXW010000006">
    <property type="protein sequence ID" value="MDI6452575.1"/>
    <property type="molecule type" value="Genomic_DNA"/>
</dbReference>
<keyword evidence="7" id="KW-0198">Cysteine biosynthesis</keyword>
<comment type="similarity">
    <text evidence="2">Belongs to the cysteine synthase/cystathionine beta-synthase family.</text>
</comment>
<feature type="domain" description="Tryptophan synthase beta chain-like PALP" evidence="9">
    <location>
        <begin position="9"/>
        <end position="299"/>
    </location>
</feature>
<dbReference type="Pfam" id="PF00291">
    <property type="entry name" value="PALP"/>
    <property type="match status" value="1"/>
</dbReference>
<keyword evidence="11" id="KW-1185">Reference proteome</keyword>
<comment type="catalytic activity">
    <reaction evidence="8">
        <text>O-acetyl-L-serine + hydrogen sulfide = L-cysteine + acetate</text>
        <dbReference type="Rhea" id="RHEA:14829"/>
        <dbReference type="ChEBI" id="CHEBI:29919"/>
        <dbReference type="ChEBI" id="CHEBI:30089"/>
        <dbReference type="ChEBI" id="CHEBI:35235"/>
        <dbReference type="ChEBI" id="CHEBI:58340"/>
        <dbReference type="EC" id="2.5.1.47"/>
    </reaction>
</comment>
<evidence type="ECO:0000256" key="8">
    <source>
        <dbReference type="ARBA" id="ARBA00047931"/>
    </source>
</evidence>
<accession>A0AAW6U6P0</accession>
<proteinExistence type="inferred from homology"/>
<evidence type="ECO:0000256" key="7">
    <source>
        <dbReference type="ARBA" id="ARBA00023192"/>
    </source>
</evidence>
<evidence type="ECO:0000259" key="9">
    <source>
        <dbReference type="Pfam" id="PF00291"/>
    </source>
</evidence>
<name>A0AAW6U6P0_9MOLU</name>
<dbReference type="EC" id="2.5.1.47" evidence="3"/>
<reference evidence="10" key="1">
    <citation type="submission" date="2023-05" db="EMBL/GenBank/DDBJ databases">
        <title>Mariniplasma microaerophilum sp. nov., a novel anaerobic mollicute isolated from terrestrial mud volcano, Taman Peninsula, Russia.</title>
        <authorList>
            <person name="Khomyakova M.A."/>
            <person name="Merkel A.Y."/>
            <person name="Slobodkin A.I."/>
        </authorList>
    </citation>
    <scope>NUCLEOTIDE SEQUENCE</scope>
    <source>
        <strain evidence="10">M4Ah</strain>
    </source>
</reference>
<keyword evidence="4" id="KW-0028">Amino-acid biosynthesis</keyword>
<gene>
    <name evidence="10" type="ORF">QJ521_03260</name>
</gene>
<dbReference type="Proteomes" id="UP001431532">
    <property type="component" value="Unassembled WGS sequence"/>
</dbReference>
<dbReference type="InterPro" id="IPR001926">
    <property type="entry name" value="TrpB-like_PALP"/>
</dbReference>
<comment type="cofactor">
    <cofactor evidence="1">
        <name>pyridoxal 5'-phosphate</name>
        <dbReference type="ChEBI" id="CHEBI:597326"/>
    </cofactor>
</comment>
<evidence type="ECO:0000256" key="5">
    <source>
        <dbReference type="ARBA" id="ARBA00022679"/>
    </source>
</evidence>
<evidence type="ECO:0000256" key="6">
    <source>
        <dbReference type="ARBA" id="ARBA00022898"/>
    </source>
</evidence>
<dbReference type="InterPro" id="IPR050214">
    <property type="entry name" value="Cys_Synth/Cystath_Beta-Synth"/>
</dbReference>
<dbReference type="InterPro" id="IPR036052">
    <property type="entry name" value="TrpB-like_PALP_sf"/>
</dbReference>
<dbReference type="FunFam" id="3.40.50.1100:FF:000006">
    <property type="entry name" value="Cysteine synthase"/>
    <property type="match status" value="1"/>
</dbReference>
<evidence type="ECO:0000256" key="2">
    <source>
        <dbReference type="ARBA" id="ARBA00007103"/>
    </source>
</evidence>
<dbReference type="PANTHER" id="PTHR10314">
    <property type="entry name" value="CYSTATHIONINE BETA-SYNTHASE"/>
    <property type="match status" value="1"/>
</dbReference>
<organism evidence="10 11">
    <name type="scientific">Peloplasma aerotolerans</name>
    <dbReference type="NCBI Taxonomy" id="3044389"/>
    <lineage>
        <taxon>Bacteria</taxon>
        <taxon>Bacillati</taxon>
        <taxon>Mycoplasmatota</taxon>
        <taxon>Mollicutes</taxon>
        <taxon>Acholeplasmatales</taxon>
        <taxon>Acholeplasmataceae</taxon>
        <taxon>Peloplasma</taxon>
    </lineage>
</organism>
<evidence type="ECO:0000256" key="1">
    <source>
        <dbReference type="ARBA" id="ARBA00001933"/>
    </source>
</evidence>
<protein>
    <recommendedName>
        <fullName evidence="3">cysteine synthase</fullName>
        <ecNumber evidence="3">2.5.1.47</ecNumber>
    </recommendedName>
</protein>
<keyword evidence="6" id="KW-0663">Pyridoxal phosphate</keyword>
<evidence type="ECO:0000256" key="3">
    <source>
        <dbReference type="ARBA" id="ARBA00012681"/>
    </source>
</evidence>
<dbReference type="CDD" id="cd01561">
    <property type="entry name" value="CBS_like"/>
    <property type="match status" value="1"/>
</dbReference>
<sequence>MIDCFCWLSQLIGKTPLTQIKYSYKGEERVIYAKLEQYNLTGSIKDRIALHILHQAIHCNELKPGDTIVEVTSGNTGISFSAVGKALGYPVTIYMPDWLSAERINLIKSYGAKIELVSREDGGFLGALEKVKTISLNSPNIFLPSQFSNQYNIDAHYHTTAREIWSQMTKSYQKPDAFVAGVGTGGTVMGVGKYFKEKDPTIKIYPLEPANSPTLSTGCKVGKHRIQGISDDFIPDLIDFELLDDVISVDDGDSIIMAQKLACSLGMGVGISSGANFIGAVMVQNKLGKDAVVVTVFPDDNKKYLSTELMHEESIKSNFLSPDISDLSILSTACLSRKSGVTGNYKSKEVTKINPLK</sequence>
<dbReference type="GO" id="GO:0004124">
    <property type="term" value="F:cysteine synthase activity"/>
    <property type="evidence" value="ECO:0007669"/>
    <property type="project" value="UniProtKB-EC"/>
</dbReference>
<dbReference type="Gene3D" id="3.40.50.1100">
    <property type="match status" value="2"/>
</dbReference>
<keyword evidence="5" id="KW-0808">Transferase</keyword>
<dbReference type="SUPFAM" id="SSF53686">
    <property type="entry name" value="Tryptophan synthase beta subunit-like PLP-dependent enzymes"/>
    <property type="match status" value="1"/>
</dbReference>
<evidence type="ECO:0000313" key="10">
    <source>
        <dbReference type="EMBL" id="MDI6452575.1"/>
    </source>
</evidence>
<comment type="caution">
    <text evidence="10">The sequence shown here is derived from an EMBL/GenBank/DDBJ whole genome shotgun (WGS) entry which is preliminary data.</text>
</comment>